<sequence length="129" mass="14535">MPFLPVTPAFFAALHDASVEHFVFEADRGRLLLTLLLDSESGPSHRQQQVVLSGIRHKTDVERVHRSFKAALSKTGRTALGYRLDEFRLLPPEALQREQGRLNVLLAIDHLPALHLDCQKITSQEGDFL</sequence>
<dbReference type="Proteomes" id="UP000270291">
    <property type="component" value="Unassembled WGS sequence"/>
</dbReference>
<protein>
    <submittedName>
        <fullName evidence="1">Uncharacterized protein</fullName>
    </submittedName>
</protein>
<dbReference type="AlphaFoldDB" id="A0A428JW64"/>
<organism evidence="1 2">
    <name type="scientific">Hymenobacter perfusus</name>
    <dbReference type="NCBI Taxonomy" id="1236770"/>
    <lineage>
        <taxon>Bacteria</taxon>
        <taxon>Pseudomonadati</taxon>
        <taxon>Bacteroidota</taxon>
        <taxon>Cytophagia</taxon>
        <taxon>Cytophagales</taxon>
        <taxon>Hymenobacteraceae</taxon>
        <taxon>Hymenobacter</taxon>
    </lineage>
</organism>
<gene>
    <name evidence="1" type="ORF">EI293_21630</name>
</gene>
<name>A0A428JW64_9BACT</name>
<dbReference type="OrthoDB" id="885035at2"/>
<proteinExistence type="predicted"/>
<evidence type="ECO:0000313" key="1">
    <source>
        <dbReference type="EMBL" id="RSK38422.1"/>
    </source>
</evidence>
<dbReference type="EMBL" id="RWIU01000012">
    <property type="protein sequence ID" value="RSK38422.1"/>
    <property type="molecule type" value="Genomic_DNA"/>
</dbReference>
<dbReference type="RefSeq" id="WP_125440641.1">
    <property type="nucleotide sequence ID" value="NZ_RWIU01000012.1"/>
</dbReference>
<accession>A0A428JW64</accession>
<reference evidence="1 2" key="1">
    <citation type="submission" date="2018-12" db="EMBL/GenBank/DDBJ databases">
        <authorList>
            <person name="Feng G."/>
            <person name="Zhu H."/>
        </authorList>
    </citation>
    <scope>NUCLEOTIDE SEQUENCE [LARGE SCALE GENOMIC DNA]</scope>
    <source>
        <strain evidence="1 2">LMG 26000</strain>
    </source>
</reference>
<evidence type="ECO:0000313" key="2">
    <source>
        <dbReference type="Proteomes" id="UP000270291"/>
    </source>
</evidence>
<keyword evidence="2" id="KW-1185">Reference proteome</keyword>
<comment type="caution">
    <text evidence="1">The sequence shown here is derived from an EMBL/GenBank/DDBJ whole genome shotgun (WGS) entry which is preliminary data.</text>
</comment>